<keyword evidence="1" id="KW-0732">Signal</keyword>
<organism evidence="2 3">
    <name type="scientific">Tahibacter amnicola</name>
    <dbReference type="NCBI Taxonomy" id="2976241"/>
    <lineage>
        <taxon>Bacteria</taxon>
        <taxon>Pseudomonadati</taxon>
        <taxon>Pseudomonadota</taxon>
        <taxon>Gammaproteobacteria</taxon>
        <taxon>Lysobacterales</taxon>
        <taxon>Rhodanobacteraceae</taxon>
        <taxon>Tahibacter</taxon>
    </lineage>
</organism>
<feature type="chain" id="PRO_5045740046" evidence="1">
    <location>
        <begin position="24"/>
        <end position="287"/>
    </location>
</feature>
<name>A0ABY6BPI7_9GAMM</name>
<sequence>MRLLRTFLTACLSLGAWTLSPQAAAVCNQSSASTADRDLWNLHGCWTDFYLWQYQAYDMRSSDWGNRGWNDACNVNLEYPKHWNASYLVTYGLADNGTYSWHGTADYRATAEAASSNFHDSLYHTASDDTCCFGAFVPHIFGPDEVQTMCSLYNATSTRGNPASRAGDFMHEGWHAWLSKYNWNNGSCGGHRCGNPGTCTATDACDYFYFHGVGAYAFGAMYQTDGTANRFHSPNQVQVEFLCDVADYPKSWVPASVRTAARSDANARAVSRFINGPGYQCGNPRPW</sequence>
<evidence type="ECO:0000313" key="3">
    <source>
        <dbReference type="Proteomes" id="UP001064632"/>
    </source>
</evidence>
<feature type="signal peptide" evidence="1">
    <location>
        <begin position="1"/>
        <end position="23"/>
    </location>
</feature>
<dbReference type="EMBL" id="CP104694">
    <property type="protein sequence ID" value="UXI70466.1"/>
    <property type="molecule type" value="Genomic_DNA"/>
</dbReference>
<reference evidence="2" key="1">
    <citation type="submission" date="2022-09" db="EMBL/GenBank/DDBJ databases">
        <title>Tahibacter sp. nov., isolated from a fresh water.</title>
        <authorList>
            <person name="Baek J.H."/>
            <person name="Lee J.K."/>
            <person name="Kim J.M."/>
            <person name="Jeon C.O."/>
        </authorList>
    </citation>
    <scope>NUCLEOTIDE SEQUENCE</scope>
    <source>
        <strain evidence="2">W38</strain>
    </source>
</reference>
<protein>
    <submittedName>
        <fullName evidence="2">Uncharacterized protein</fullName>
    </submittedName>
</protein>
<proteinExistence type="predicted"/>
<gene>
    <name evidence="2" type="ORF">N4264_12765</name>
</gene>
<keyword evidence="3" id="KW-1185">Reference proteome</keyword>
<dbReference type="Proteomes" id="UP001064632">
    <property type="component" value="Chromosome"/>
</dbReference>
<dbReference type="RefSeq" id="WP_261697414.1">
    <property type="nucleotide sequence ID" value="NZ_CP104694.1"/>
</dbReference>
<accession>A0ABY6BPI7</accession>
<evidence type="ECO:0000313" key="2">
    <source>
        <dbReference type="EMBL" id="UXI70466.1"/>
    </source>
</evidence>
<evidence type="ECO:0000256" key="1">
    <source>
        <dbReference type="SAM" id="SignalP"/>
    </source>
</evidence>